<dbReference type="Proteomes" id="UP001358417">
    <property type="component" value="Unassembled WGS sequence"/>
</dbReference>
<name>A0AAV9N3F9_9EURO</name>
<keyword evidence="4" id="KW-1185">Reference proteome</keyword>
<feature type="domain" description="DUF6594" evidence="2">
    <location>
        <begin position="162"/>
        <end position="306"/>
    </location>
</feature>
<accession>A0AAV9N3F9</accession>
<feature type="transmembrane region" description="Helical" evidence="1">
    <location>
        <begin position="294"/>
        <end position="315"/>
    </location>
</feature>
<comment type="caution">
    <text evidence="3">The sequence shown here is derived from an EMBL/GenBank/DDBJ whole genome shotgun (WGS) entry which is preliminary data.</text>
</comment>
<dbReference type="AlphaFoldDB" id="A0AAV9N3F9"/>
<feature type="transmembrane region" description="Helical" evidence="1">
    <location>
        <begin position="263"/>
        <end position="282"/>
    </location>
</feature>
<sequence length="422" mass="46532">MGPIVAEQERPNPTYRKLYDEIKPAAGTWTIPHHAIEPVYCTALILARLALIGHDIQAEYNENRGGAGLVGIDVDFREAENDLAKYCKLLASNYSSWFEAHADVLFPKANALANYKAITEFLDIDFPSRMKALEGSFSSNFRDIALRKFSIEQYRKEIANSPLAEMIKRLEAGQEIHREDRDAEAIEFVEFLKETNKDLATMVKKTMSESVSRIASMKIDKRHEQTRDKIREERKLLVWKMSLASFSGLTLLIPTLIMVLHPGIITALVTTSVFVLVVGVILSTLMTDADPKDVVAATAAYTAVLVVFVGTSGGSTSAAGGTSTDSSNNSSMSNGAIGGVVVVSIVGTFLLMIALFFLWVFIALRIPGVPIPIPGMGKQNPRRNEGKKSRSILKMAQQESQEWEAYRNRVDVAINCLPIAPH</sequence>
<feature type="transmembrane region" description="Helical" evidence="1">
    <location>
        <begin position="335"/>
        <end position="362"/>
    </location>
</feature>
<evidence type="ECO:0000259" key="2">
    <source>
        <dbReference type="Pfam" id="PF20237"/>
    </source>
</evidence>
<keyword evidence="1" id="KW-1133">Transmembrane helix</keyword>
<evidence type="ECO:0000313" key="4">
    <source>
        <dbReference type="Proteomes" id="UP001358417"/>
    </source>
</evidence>
<keyword evidence="1" id="KW-0472">Membrane</keyword>
<gene>
    <name evidence="3" type="ORF">LTR84_006821</name>
</gene>
<organism evidence="3 4">
    <name type="scientific">Exophiala bonariae</name>
    <dbReference type="NCBI Taxonomy" id="1690606"/>
    <lineage>
        <taxon>Eukaryota</taxon>
        <taxon>Fungi</taxon>
        <taxon>Dikarya</taxon>
        <taxon>Ascomycota</taxon>
        <taxon>Pezizomycotina</taxon>
        <taxon>Eurotiomycetes</taxon>
        <taxon>Chaetothyriomycetidae</taxon>
        <taxon>Chaetothyriales</taxon>
        <taxon>Herpotrichiellaceae</taxon>
        <taxon>Exophiala</taxon>
    </lineage>
</organism>
<reference evidence="3 4" key="1">
    <citation type="submission" date="2023-08" db="EMBL/GenBank/DDBJ databases">
        <title>Black Yeasts Isolated from many extreme environments.</title>
        <authorList>
            <person name="Coleine C."/>
            <person name="Stajich J.E."/>
            <person name="Selbmann L."/>
        </authorList>
    </citation>
    <scope>NUCLEOTIDE SEQUENCE [LARGE SCALE GENOMIC DNA]</scope>
    <source>
        <strain evidence="3 4">CCFEE 5792</strain>
    </source>
</reference>
<evidence type="ECO:0000256" key="1">
    <source>
        <dbReference type="SAM" id="Phobius"/>
    </source>
</evidence>
<feature type="transmembrane region" description="Helical" evidence="1">
    <location>
        <begin position="237"/>
        <end position="257"/>
    </location>
</feature>
<dbReference type="GeneID" id="89974990"/>
<proteinExistence type="predicted"/>
<protein>
    <recommendedName>
        <fullName evidence="2">DUF6594 domain-containing protein</fullName>
    </recommendedName>
</protein>
<dbReference type="Pfam" id="PF20237">
    <property type="entry name" value="DUF6594"/>
    <property type="match status" value="1"/>
</dbReference>
<keyword evidence="1" id="KW-0812">Transmembrane</keyword>
<dbReference type="EMBL" id="JAVRRD010000026">
    <property type="protein sequence ID" value="KAK5047299.1"/>
    <property type="molecule type" value="Genomic_DNA"/>
</dbReference>
<evidence type="ECO:0000313" key="3">
    <source>
        <dbReference type="EMBL" id="KAK5047299.1"/>
    </source>
</evidence>
<dbReference type="InterPro" id="IPR046529">
    <property type="entry name" value="DUF6594"/>
</dbReference>
<dbReference type="RefSeq" id="XP_064702861.1">
    <property type="nucleotide sequence ID" value="XM_064850379.1"/>
</dbReference>